<comment type="caution">
    <text evidence="3">The sequence shown here is derived from an EMBL/GenBank/DDBJ whole genome shotgun (WGS) entry which is preliminary data.</text>
</comment>
<dbReference type="Pfam" id="PF08327">
    <property type="entry name" value="AHSA1"/>
    <property type="match status" value="1"/>
</dbReference>
<proteinExistence type="inferred from homology"/>
<reference evidence="3" key="1">
    <citation type="journal article" date="2023" name="Mol. Biol. Evol.">
        <title>Third-Generation Sequencing Reveals the Adaptive Role of the Epigenome in Three Deep-Sea Polychaetes.</title>
        <authorList>
            <person name="Perez M."/>
            <person name="Aroh O."/>
            <person name="Sun Y."/>
            <person name="Lan Y."/>
            <person name="Juniper S.K."/>
            <person name="Young C.R."/>
            <person name="Angers B."/>
            <person name="Qian P.Y."/>
        </authorList>
    </citation>
    <scope>NUCLEOTIDE SEQUENCE</scope>
    <source>
        <strain evidence="3">P08H-3</strain>
    </source>
</reference>
<protein>
    <recommendedName>
        <fullName evidence="2">Activator of Hsp90 ATPase AHSA1-like N-terminal domain-containing protein</fullName>
    </recommendedName>
</protein>
<evidence type="ECO:0000256" key="1">
    <source>
        <dbReference type="ARBA" id="ARBA00006817"/>
    </source>
</evidence>
<dbReference type="SMART" id="SM01000">
    <property type="entry name" value="Aha1_N"/>
    <property type="match status" value="1"/>
</dbReference>
<evidence type="ECO:0000313" key="4">
    <source>
        <dbReference type="Proteomes" id="UP001208570"/>
    </source>
</evidence>
<dbReference type="InterPro" id="IPR036338">
    <property type="entry name" value="Aha1"/>
</dbReference>
<dbReference type="EMBL" id="JAODUP010000448">
    <property type="protein sequence ID" value="KAK2149519.1"/>
    <property type="molecule type" value="Genomic_DNA"/>
</dbReference>
<dbReference type="Proteomes" id="UP001208570">
    <property type="component" value="Unassembled WGS sequence"/>
</dbReference>
<dbReference type="GO" id="GO:0005829">
    <property type="term" value="C:cytosol"/>
    <property type="evidence" value="ECO:0007669"/>
    <property type="project" value="TreeGrafter"/>
</dbReference>
<dbReference type="CDD" id="cd08892">
    <property type="entry name" value="SRPBCC_Aha1"/>
    <property type="match status" value="1"/>
</dbReference>
<dbReference type="Gene3D" id="3.30.530.20">
    <property type="match status" value="1"/>
</dbReference>
<evidence type="ECO:0000313" key="3">
    <source>
        <dbReference type="EMBL" id="KAK2149519.1"/>
    </source>
</evidence>
<dbReference type="SUPFAM" id="SSF55961">
    <property type="entry name" value="Bet v1-like"/>
    <property type="match status" value="1"/>
</dbReference>
<comment type="similarity">
    <text evidence="1">Belongs to the AHA1 family.</text>
</comment>
<dbReference type="SUPFAM" id="SSF103111">
    <property type="entry name" value="Activator of Hsp90 ATPase, Aha1"/>
    <property type="match status" value="1"/>
</dbReference>
<accession>A0AAD9JB02</accession>
<evidence type="ECO:0000259" key="2">
    <source>
        <dbReference type="SMART" id="SM01000"/>
    </source>
</evidence>
<dbReference type="InterPro" id="IPR013538">
    <property type="entry name" value="ASHA1/2-like_C"/>
</dbReference>
<keyword evidence="4" id="KW-1185">Reference proteome</keyword>
<name>A0AAD9JB02_9ANNE</name>
<dbReference type="PANTHER" id="PTHR13009">
    <property type="entry name" value="HEAT SHOCK PROTEIN 90 HSP90 CO-CHAPERONE AHA-1"/>
    <property type="match status" value="1"/>
</dbReference>
<dbReference type="InterPro" id="IPR023393">
    <property type="entry name" value="START-like_dom_sf"/>
</dbReference>
<gene>
    <name evidence="3" type="ORF">LSH36_448g01021</name>
</gene>
<organism evidence="3 4">
    <name type="scientific">Paralvinella palmiformis</name>
    <dbReference type="NCBI Taxonomy" id="53620"/>
    <lineage>
        <taxon>Eukaryota</taxon>
        <taxon>Metazoa</taxon>
        <taxon>Spiralia</taxon>
        <taxon>Lophotrochozoa</taxon>
        <taxon>Annelida</taxon>
        <taxon>Polychaeta</taxon>
        <taxon>Sedentaria</taxon>
        <taxon>Canalipalpata</taxon>
        <taxon>Terebellida</taxon>
        <taxon>Terebelliformia</taxon>
        <taxon>Alvinellidae</taxon>
        <taxon>Paralvinella</taxon>
    </lineage>
</organism>
<dbReference type="Pfam" id="PF09229">
    <property type="entry name" value="Aha1_N"/>
    <property type="match status" value="1"/>
</dbReference>
<dbReference type="Gene3D" id="3.15.10.20">
    <property type="entry name" value="Activator of Hsp90 ATPase Aha1, N-terminal domain"/>
    <property type="match status" value="1"/>
</dbReference>
<sequence length="342" mass="39162">MAKWGEGDPRWIVEQRADGTNVNNWHWTEKNATGWSKEKLKALLEGLKLEDDTYSCEITEITKLEGEAVANNRKAKLIFFYEWDIKADWKGKIVGTDKVHNGKIEIPNLSEENNPQDIAVNVTANTDKDDAYKLKEFIRLHGTNIIQDMLGKYVIDLKEEFSKGMILPSGTPPKQTNSTQNLPQNVIKQELSKPVVSDKGKKSLGVKISCRKMTDRQTFKCRAGEIYRALTEKDMVRAFTRNDVTIEAEKGGQFVLFNGMVTGEFTELIPYEKIGMRWRNKSWPEGHYSQVSLTFDQKEDCTEMTLTQTGVPESDLESTEQGWNRYYWQSIKQTFGFGASLY</sequence>
<feature type="domain" description="Activator of Hsp90 ATPase AHSA1-like N-terminal" evidence="2">
    <location>
        <begin position="29"/>
        <end position="163"/>
    </location>
</feature>
<dbReference type="GO" id="GO:0006457">
    <property type="term" value="P:protein folding"/>
    <property type="evidence" value="ECO:0007669"/>
    <property type="project" value="TreeGrafter"/>
</dbReference>
<dbReference type="InterPro" id="IPR015310">
    <property type="entry name" value="AHSA1-like_N"/>
</dbReference>
<dbReference type="GO" id="GO:0001671">
    <property type="term" value="F:ATPase activator activity"/>
    <property type="evidence" value="ECO:0007669"/>
    <property type="project" value="InterPro"/>
</dbReference>
<dbReference type="GO" id="GO:0051087">
    <property type="term" value="F:protein-folding chaperone binding"/>
    <property type="evidence" value="ECO:0007669"/>
    <property type="project" value="InterPro"/>
</dbReference>
<dbReference type="AlphaFoldDB" id="A0AAD9JB02"/>
<dbReference type="PANTHER" id="PTHR13009:SF22">
    <property type="entry name" value="LD43819P"/>
    <property type="match status" value="1"/>
</dbReference>